<name>A0A316UU31_9BASI</name>
<dbReference type="GO" id="GO:0005829">
    <property type="term" value="C:cytosol"/>
    <property type="evidence" value="ECO:0007669"/>
    <property type="project" value="TreeGrafter"/>
</dbReference>
<gene>
    <name evidence="4" type="ORF">BDZ90DRAFT_258886</name>
</gene>
<dbReference type="InterPro" id="IPR011333">
    <property type="entry name" value="SKP1/BTB/POZ_sf"/>
</dbReference>
<dbReference type="Gene3D" id="3.30.710.10">
    <property type="entry name" value="Potassium Channel Kv1.1, Chain A"/>
    <property type="match status" value="1"/>
</dbReference>
<feature type="compositionally biased region" description="Basic and acidic residues" evidence="3">
    <location>
        <begin position="1100"/>
        <end position="1111"/>
    </location>
</feature>
<accession>A0A316UU31</accession>
<feature type="compositionally biased region" description="Polar residues" evidence="3">
    <location>
        <begin position="833"/>
        <end position="851"/>
    </location>
</feature>
<feature type="region of interest" description="Disordered" evidence="3">
    <location>
        <begin position="646"/>
        <end position="671"/>
    </location>
</feature>
<dbReference type="GO" id="GO:0005739">
    <property type="term" value="C:mitochondrion"/>
    <property type="evidence" value="ECO:0007669"/>
    <property type="project" value="TreeGrafter"/>
</dbReference>
<evidence type="ECO:0000256" key="1">
    <source>
        <dbReference type="ARBA" id="ARBA00022441"/>
    </source>
</evidence>
<dbReference type="Pfam" id="PF24681">
    <property type="entry name" value="Kelch_KLHDC2_KLHL20_DRC7"/>
    <property type="match status" value="1"/>
</dbReference>
<feature type="compositionally biased region" description="Low complexity" evidence="3">
    <location>
        <begin position="291"/>
        <end position="323"/>
    </location>
</feature>
<dbReference type="PANTHER" id="PTHR43503">
    <property type="entry name" value="MCG48959-RELATED"/>
    <property type="match status" value="1"/>
</dbReference>
<dbReference type="SUPFAM" id="SSF117281">
    <property type="entry name" value="Kelch motif"/>
    <property type="match status" value="1"/>
</dbReference>
<feature type="compositionally biased region" description="Low complexity" evidence="3">
    <location>
        <begin position="273"/>
        <end position="284"/>
    </location>
</feature>
<feature type="compositionally biased region" description="Gly residues" evidence="3">
    <location>
        <begin position="1138"/>
        <end position="1148"/>
    </location>
</feature>
<keyword evidence="2" id="KW-0677">Repeat</keyword>
<evidence type="ECO:0000256" key="3">
    <source>
        <dbReference type="SAM" id="MobiDB-lite"/>
    </source>
</evidence>
<keyword evidence="1" id="KW-0880">Kelch repeat</keyword>
<feature type="region of interest" description="Disordered" evidence="3">
    <location>
        <begin position="258"/>
        <end position="338"/>
    </location>
</feature>
<dbReference type="GeneID" id="37029943"/>
<reference evidence="4 5" key="1">
    <citation type="journal article" date="2018" name="Mol. Biol. Evol.">
        <title>Broad Genomic Sampling Reveals a Smut Pathogenic Ancestry of the Fungal Clade Ustilaginomycotina.</title>
        <authorList>
            <person name="Kijpornyongpan T."/>
            <person name="Mondo S.J."/>
            <person name="Barry K."/>
            <person name="Sandor L."/>
            <person name="Lee J."/>
            <person name="Lipzen A."/>
            <person name="Pangilinan J."/>
            <person name="LaButti K."/>
            <person name="Hainaut M."/>
            <person name="Henrissat B."/>
            <person name="Grigoriev I.V."/>
            <person name="Spatafora J.W."/>
            <person name="Aime M.C."/>
        </authorList>
    </citation>
    <scope>NUCLEOTIDE SEQUENCE [LARGE SCALE GENOMIC DNA]</scope>
    <source>
        <strain evidence="4 5">MCA 5214</strain>
    </source>
</reference>
<dbReference type="RefSeq" id="XP_025363422.1">
    <property type="nucleotide sequence ID" value="XM_025508120.1"/>
</dbReference>
<proteinExistence type="predicted"/>
<evidence type="ECO:0000313" key="4">
    <source>
        <dbReference type="EMBL" id="PWN28810.1"/>
    </source>
</evidence>
<feature type="region of interest" description="Disordered" evidence="3">
    <location>
        <begin position="829"/>
        <end position="940"/>
    </location>
</feature>
<dbReference type="AlphaFoldDB" id="A0A316UU31"/>
<keyword evidence="5" id="KW-1185">Reference proteome</keyword>
<dbReference type="Gene3D" id="2.120.10.80">
    <property type="entry name" value="Kelch-type beta propeller"/>
    <property type="match status" value="1"/>
</dbReference>
<feature type="compositionally biased region" description="Low complexity" evidence="3">
    <location>
        <begin position="1061"/>
        <end position="1073"/>
    </location>
</feature>
<feature type="compositionally biased region" description="Low complexity" evidence="3">
    <location>
        <begin position="852"/>
        <end position="866"/>
    </location>
</feature>
<feature type="region of interest" description="Disordered" evidence="3">
    <location>
        <begin position="957"/>
        <end position="1176"/>
    </location>
</feature>
<dbReference type="STRING" id="1569628.A0A316UU31"/>
<sequence>MPTSQPPLNSLATRWRACKGHVPPPLVGASVTVVDSDRFDGPSSSRPSAGKIYLFGGRLVSTRRMVNELYALDLATLHWEKIDLDESDVRPPPRYFHSCEVWRGKLIVFGGMGYQTIHATPLEDPAAATSPNSPAKPGSKSEALCVLSEVVAFDLETRKWELDYVPPSTEGGPAPRYAHLSSICGDSLVVIGGQDVANQYVDQINVLDLSKRSWTGSTTFQRQCGSYRSLAVSSPWIVESGSKSQDLVEILAGRRTGSTTPVTSVAQGRPRAGTHSSSTTAGSSLNAVTPSSLSGSASNLSGLAESDTNATSPGAASIGGAASSKEEGQSRSPLTGLQPLSMSRAADVHSSGIYIYSNYNFTDVKRELEVASLADEGAVVELEDRSSHMAGATLPPGLRFPTGVVVGDHLLISGTYLANTAQNFSIWSLYLPKLAWARLDVGPLLQSGSWNRAVHWGARNQLLILGNRDRDLVADYNHRQTNWDHVLVLDLEAWGISQPPPRPMSNEAMEMGLRKLEASVASSSAATALAKQGSRQQYNTSRTTSILDSKSWLASRNDGPHAPLLPTAFGSGGDFEIVCSDGVRLGCDRAVLEARWPWFRARMKRFQKQAKAAAELVMAQRPADGEGDDAVEHRTRYVIARYNASLDDGTAPPSPAHSRSGSNGTALFGRPPVADHSHLPRHLHMSEASPVVLALLQFFYTRSISTPLQRHPAVVASLLILAKLYGLEDTLGMWARHAASVLLSEDLLPEGIAANHLGVGTPMASSPTDTPTGRALSVKAAAALSPEECHRLAVVLYEAAGMAGCEPLQLRALRTVVLLSKHIQRIHFGGSEPASTSRRPSEMSRNATHEGTMSMTPSSSATSPVTLRGHRPTSMAVSGGMPHSPMTPISPASESYDSDRGATTHTGSKAEKLLGIGPGKSNDRRLGPMAEEGVRGSGSFRRLASGSSNVAGAAAPPIAGSSGFLRPDGASTTASTAPMMPSAGRSNTVSRKRFSIFGRGGGGGSSSGATGDNETNGSQSDGGTISRIASASSNGDRAPSLQPPREPSPSSATLTAMTPHSASSFSTSSSYGSRTAPPLGQQLHQPVGAVGLPPPTLSAKELKRLEKLEKKSGKKQALAPTIEWSADSPVNHEDVSSSGGGSSGGGASRYGVASAPKLPATATTATSPDAPPFFSF</sequence>
<feature type="compositionally biased region" description="Low complexity" evidence="3">
    <location>
        <begin position="1149"/>
        <end position="1168"/>
    </location>
</feature>
<dbReference type="OrthoDB" id="10001928at2759"/>
<dbReference type="Proteomes" id="UP000245884">
    <property type="component" value="Unassembled WGS sequence"/>
</dbReference>
<evidence type="ECO:0000256" key="2">
    <source>
        <dbReference type="ARBA" id="ARBA00022737"/>
    </source>
</evidence>
<evidence type="ECO:0000313" key="5">
    <source>
        <dbReference type="Proteomes" id="UP000245884"/>
    </source>
</evidence>
<feature type="compositionally biased region" description="Basic and acidic residues" evidence="3">
    <location>
        <begin position="897"/>
        <end position="912"/>
    </location>
</feature>
<protein>
    <submittedName>
        <fullName evidence="4">Galactose oxidase</fullName>
    </submittedName>
</protein>
<dbReference type="EMBL" id="KZ819664">
    <property type="protein sequence ID" value="PWN28810.1"/>
    <property type="molecule type" value="Genomic_DNA"/>
</dbReference>
<organism evidence="4 5">
    <name type="scientific">Jaminaea rosea</name>
    <dbReference type="NCBI Taxonomy" id="1569628"/>
    <lineage>
        <taxon>Eukaryota</taxon>
        <taxon>Fungi</taxon>
        <taxon>Dikarya</taxon>
        <taxon>Basidiomycota</taxon>
        <taxon>Ustilaginomycotina</taxon>
        <taxon>Exobasidiomycetes</taxon>
        <taxon>Microstromatales</taxon>
        <taxon>Microstromatales incertae sedis</taxon>
        <taxon>Jaminaea</taxon>
    </lineage>
</organism>
<dbReference type="GO" id="GO:0045454">
    <property type="term" value="P:cell redox homeostasis"/>
    <property type="evidence" value="ECO:0007669"/>
    <property type="project" value="TreeGrafter"/>
</dbReference>
<dbReference type="PANTHER" id="PTHR43503:SF2">
    <property type="entry name" value="NEGATIVE REGULATOR OF SPORULATION MDS3-RELATED"/>
    <property type="match status" value="1"/>
</dbReference>
<feature type="compositionally biased region" description="Polar residues" evidence="3">
    <location>
        <begin position="1009"/>
        <end position="1035"/>
    </location>
</feature>
<feature type="compositionally biased region" description="Polar residues" evidence="3">
    <location>
        <begin position="1048"/>
        <end position="1060"/>
    </location>
</feature>
<dbReference type="InterPro" id="IPR015915">
    <property type="entry name" value="Kelch-typ_b-propeller"/>
</dbReference>